<reference evidence="2 3" key="1">
    <citation type="submission" date="2021-06" db="EMBL/GenBank/DDBJ databases">
        <authorList>
            <person name="Palmer J.M."/>
        </authorList>
    </citation>
    <scope>NUCLEOTIDE SEQUENCE [LARGE SCALE GENOMIC DNA]</scope>
    <source>
        <strain evidence="2 3">AS_MEX2019</strain>
        <tissue evidence="2">Muscle</tissue>
    </source>
</reference>
<evidence type="ECO:0000313" key="2">
    <source>
        <dbReference type="EMBL" id="MEQ2282298.1"/>
    </source>
</evidence>
<organism evidence="2 3">
    <name type="scientific">Ameca splendens</name>
    <dbReference type="NCBI Taxonomy" id="208324"/>
    <lineage>
        <taxon>Eukaryota</taxon>
        <taxon>Metazoa</taxon>
        <taxon>Chordata</taxon>
        <taxon>Craniata</taxon>
        <taxon>Vertebrata</taxon>
        <taxon>Euteleostomi</taxon>
        <taxon>Actinopterygii</taxon>
        <taxon>Neopterygii</taxon>
        <taxon>Teleostei</taxon>
        <taxon>Neoteleostei</taxon>
        <taxon>Acanthomorphata</taxon>
        <taxon>Ovalentaria</taxon>
        <taxon>Atherinomorphae</taxon>
        <taxon>Cyprinodontiformes</taxon>
        <taxon>Goodeidae</taxon>
        <taxon>Ameca</taxon>
    </lineage>
</organism>
<proteinExistence type="predicted"/>
<name>A0ABV0XLD6_9TELE</name>
<gene>
    <name evidence="2" type="ORF">AMECASPLE_039058</name>
</gene>
<accession>A0ABV0XLD6</accession>
<dbReference type="EMBL" id="JAHRIP010007717">
    <property type="protein sequence ID" value="MEQ2282298.1"/>
    <property type="molecule type" value="Genomic_DNA"/>
</dbReference>
<protein>
    <submittedName>
        <fullName evidence="2">Uncharacterized protein</fullName>
    </submittedName>
</protein>
<evidence type="ECO:0000256" key="1">
    <source>
        <dbReference type="SAM" id="MobiDB-lite"/>
    </source>
</evidence>
<feature type="compositionally biased region" description="Pro residues" evidence="1">
    <location>
        <begin position="30"/>
        <end position="41"/>
    </location>
</feature>
<feature type="region of interest" description="Disordered" evidence="1">
    <location>
        <begin position="1"/>
        <end position="59"/>
    </location>
</feature>
<sequence>MEMLAKRTEWSRVGPNRASGKGALVETPRLPSPQTSPPAPPGGAQGIARPTGKPSPSSVSWATLRRKLISAACIRDLRSFSHDPKFMAIGEGRNIDQPVNLLFGSALSSPQRTGTASSLMRQLHRSVCQSPAPFSPHL</sequence>
<comment type="caution">
    <text evidence="2">The sequence shown here is derived from an EMBL/GenBank/DDBJ whole genome shotgun (WGS) entry which is preliminary data.</text>
</comment>
<feature type="compositionally biased region" description="Basic and acidic residues" evidence="1">
    <location>
        <begin position="1"/>
        <end position="10"/>
    </location>
</feature>
<evidence type="ECO:0000313" key="3">
    <source>
        <dbReference type="Proteomes" id="UP001469553"/>
    </source>
</evidence>
<keyword evidence="3" id="KW-1185">Reference proteome</keyword>
<dbReference type="Proteomes" id="UP001469553">
    <property type="component" value="Unassembled WGS sequence"/>
</dbReference>